<proteinExistence type="inferred from homology"/>
<dbReference type="SMART" id="SM00645">
    <property type="entry name" value="Pept_C1"/>
    <property type="match status" value="1"/>
</dbReference>
<keyword evidence="3" id="KW-0732">Signal</keyword>
<feature type="chain" id="PRO_5030709957" description="Peptidase C1A papain C-terminal domain-containing protein" evidence="3">
    <location>
        <begin position="22"/>
        <end position="319"/>
    </location>
</feature>
<sequence length="319" mass="34049">MPSFLVQKVAVVVIAASQALASRSSSNIFGSYEDFRSRFGRAEQAGSPAGSFLEARRRGVAAADSVDWRVRVSASRHLVHDQGSCGSCWAVAAVGALEMYAELNGRATQPLSYEQLVDCVANPRSCGGNGGCGGATAELAFDYVTKHGLLEAAHYSGGYQSDGSNQYKCPDIGKMGSAAVRASGFQRLPVNKVAPLLHHVSSTGPAVVSVDASRWAHYGHGVFVDCDRNATVSHDTEKSMDYWLIRNSWSGDWGEEGHIRLQRHQADAGKEGFCGTDHDNQQGVGCKDDPKEVPVCGMCGVLSDSSYPTDVAVPRRHPV</sequence>
<organism evidence="5">
    <name type="scientific">Alexandrium monilatum</name>
    <dbReference type="NCBI Taxonomy" id="311494"/>
    <lineage>
        <taxon>Eukaryota</taxon>
        <taxon>Sar</taxon>
        <taxon>Alveolata</taxon>
        <taxon>Dinophyceae</taxon>
        <taxon>Gonyaulacales</taxon>
        <taxon>Pyrocystaceae</taxon>
        <taxon>Alexandrium</taxon>
    </lineage>
</organism>
<dbReference type="PROSITE" id="PS00139">
    <property type="entry name" value="THIOL_PROTEASE_CYS"/>
    <property type="match status" value="1"/>
</dbReference>
<dbReference type="CDD" id="cd02248">
    <property type="entry name" value="Peptidase_C1A"/>
    <property type="match status" value="1"/>
</dbReference>
<dbReference type="Pfam" id="PF00112">
    <property type="entry name" value="Peptidase_C1"/>
    <property type="match status" value="1"/>
</dbReference>
<protein>
    <recommendedName>
        <fullName evidence="4">Peptidase C1A papain C-terminal domain-containing protein</fullName>
    </recommendedName>
</protein>
<evidence type="ECO:0000313" key="5">
    <source>
        <dbReference type="EMBL" id="CAE4670753.1"/>
    </source>
</evidence>
<accession>A0A7S4TCG1</accession>
<evidence type="ECO:0000256" key="3">
    <source>
        <dbReference type="SAM" id="SignalP"/>
    </source>
</evidence>
<evidence type="ECO:0000256" key="2">
    <source>
        <dbReference type="ARBA" id="ARBA00023145"/>
    </source>
</evidence>
<dbReference type="EMBL" id="HBNR01091475">
    <property type="protein sequence ID" value="CAE4670753.1"/>
    <property type="molecule type" value="Transcribed_RNA"/>
</dbReference>
<dbReference type="InterPro" id="IPR000668">
    <property type="entry name" value="Peptidase_C1A_C"/>
</dbReference>
<evidence type="ECO:0000259" key="4">
    <source>
        <dbReference type="SMART" id="SM00645"/>
    </source>
</evidence>
<dbReference type="Gene3D" id="3.90.70.10">
    <property type="entry name" value="Cysteine proteinases"/>
    <property type="match status" value="1"/>
</dbReference>
<reference evidence="5" key="1">
    <citation type="submission" date="2021-01" db="EMBL/GenBank/DDBJ databases">
        <authorList>
            <person name="Corre E."/>
            <person name="Pelletier E."/>
            <person name="Niang G."/>
            <person name="Scheremetjew M."/>
            <person name="Finn R."/>
            <person name="Kale V."/>
            <person name="Holt S."/>
            <person name="Cochrane G."/>
            <person name="Meng A."/>
            <person name="Brown T."/>
            <person name="Cohen L."/>
        </authorList>
    </citation>
    <scope>NUCLEOTIDE SEQUENCE</scope>
    <source>
        <strain evidence="5">CCMP3105</strain>
    </source>
</reference>
<feature type="signal peptide" evidence="3">
    <location>
        <begin position="1"/>
        <end position="21"/>
    </location>
</feature>
<keyword evidence="2" id="KW-0865">Zymogen</keyword>
<comment type="similarity">
    <text evidence="1">Belongs to the peptidase C1 family.</text>
</comment>
<gene>
    <name evidence="5" type="ORF">AMON00008_LOCUS65737</name>
</gene>
<dbReference type="InterPro" id="IPR039417">
    <property type="entry name" value="Peptidase_C1A_papain-like"/>
</dbReference>
<dbReference type="AlphaFoldDB" id="A0A7S4TCG1"/>
<name>A0A7S4TCG1_9DINO</name>
<dbReference type="InterPro" id="IPR038765">
    <property type="entry name" value="Papain-like_cys_pep_sf"/>
</dbReference>
<dbReference type="InterPro" id="IPR000169">
    <property type="entry name" value="Pept_cys_AS"/>
</dbReference>
<dbReference type="PANTHER" id="PTHR12411">
    <property type="entry name" value="CYSTEINE PROTEASE FAMILY C1-RELATED"/>
    <property type="match status" value="1"/>
</dbReference>
<feature type="domain" description="Peptidase C1A papain C-terminal" evidence="4">
    <location>
        <begin position="62"/>
        <end position="284"/>
    </location>
</feature>
<dbReference type="InterPro" id="IPR013128">
    <property type="entry name" value="Peptidase_C1A"/>
</dbReference>
<dbReference type="GO" id="GO:0006508">
    <property type="term" value="P:proteolysis"/>
    <property type="evidence" value="ECO:0007669"/>
    <property type="project" value="InterPro"/>
</dbReference>
<dbReference type="GO" id="GO:0008234">
    <property type="term" value="F:cysteine-type peptidase activity"/>
    <property type="evidence" value="ECO:0007669"/>
    <property type="project" value="InterPro"/>
</dbReference>
<evidence type="ECO:0000256" key="1">
    <source>
        <dbReference type="ARBA" id="ARBA00008455"/>
    </source>
</evidence>
<dbReference type="SUPFAM" id="SSF54001">
    <property type="entry name" value="Cysteine proteinases"/>
    <property type="match status" value="1"/>
</dbReference>